<dbReference type="OrthoDB" id="5418639at2759"/>
<evidence type="ECO:0008006" key="4">
    <source>
        <dbReference type="Google" id="ProtNLM"/>
    </source>
</evidence>
<keyword evidence="1" id="KW-0175">Coiled coil</keyword>
<keyword evidence="3" id="KW-1185">Reference proteome</keyword>
<dbReference type="Proteomes" id="UP000307440">
    <property type="component" value="Unassembled WGS sequence"/>
</dbReference>
<feature type="coiled-coil region" evidence="1">
    <location>
        <begin position="48"/>
        <end position="75"/>
    </location>
</feature>
<evidence type="ECO:0000313" key="3">
    <source>
        <dbReference type="Proteomes" id="UP000307440"/>
    </source>
</evidence>
<dbReference type="AlphaFoldDB" id="A0A5C3K9L9"/>
<name>A0A5C3K9L9_COPMA</name>
<reference evidence="2 3" key="1">
    <citation type="journal article" date="2019" name="Nat. Ecol. Evol.">
        <title>Megaphylogeny resolves global patterns of mushroom evolution.</title>
        <authorList>
            <person name="Varga T."/>
            <person name="Krizsan K."/>
            <person name="Foldi C."/>
            <person name="Dima B."/>
            <person name="Sanchez-Garcia M."/>
            <person name="Sanchez-Ramirez S."/>
            <person name="Szollosi G.J."/>
            <person name="Szarkandi J.G."/>
            <person name="Papp V."/>
            <person name="Albert L."/>
            <person name="Andreopoulos W."/>
            <person name="Angelini C."/>
            <person name="Antonin V."/>
            <person name="Barry K.W."/>
            <person name="Bougher N.L."/>
            <person name="Buchanan P."/>
            <person name="Buyck B."/>
            <person name="Bense V."/>
            <person name="Catcheside P."/>
            <person name="Chovatia M."/>
            <person name="Cooper J."/>
            <person name="Damon W."/>
            <person name="Desjardin D."/>
            <person name="Finy P."/>
            <person name="Geml J."/>
            <person name="Haridas S."/>
            <person name="Hughes K."/>
            <person name="Justo A."/>
            <person name="Karasinski D."/>
            <person name="Kautmanova I."/>
            <person name="Kiss B."/>
            <person name="Kocsube S."/>
            <person name="Kotiranta H."/>
            <person name="LaButti K.M."/>
            <person name="Lechner B.E."/>
            <person name="Liimatainen K."/>
            <person name="Lipzen A."/>
            <person name="Lukacs Z."/>
            <person name="Mihaltcheva S."/>
            <person name="Morgado L.N."/>
            <person name="Niskanen T."/>
            <person name="Noordeloos M.E."/>
            <person name="Ohm R.A."/>
            <person name="Ortiz-Santana B."/>
            <person name="Ovrebo C."/>
            <person name="Racz N."/>
            <person name="Riley R."/>
            <person name="Savchenko A."/>
            <person name="Shiryaev A."/>
            <person name="Soop K."/>
            <person name="Spirin V."/>
            <person name="Szebenyi C."/>
            <person name="Tomsovsky M."/>
            <person name="Tulloss R.E."/>
            <person name="Uehling J."/>
            <person name="Grigoriev I.V."/>
            <person name="Vagvolgyi C."/>
            <person name="Papp T."/>
            <person name="Martin F.M."/>
            <person name="Miettinen O."/>
            <person name="Hibbett D.S."/>
            <person name="Nagy L.G."/>
        </authorList>
    </citation>
    <scope>NUCLEOTIDE SEQUENCE [LARGE SCALE GENOMIC DNA]</scope>
    <source>
        <strain evidence="2 3">CBS 121175</strain>
    </source>
</reference>
<accession>A0A5C3K9L9</accession>
<dbReference type="EMBL" id="ML210651">
    <property type="protein sequence ID" value="TFK16756.1"/>
    <property type="molecule type" value="Genomic_DNA"/>
</dbReference>
<proteinExistence type="predicted"/>
<evidence type="ECO:0000256" key="1">
    <source>
        <dbReference type="SAM" id="Coils"/>
    </source>
</evidence>
<evidence type="ECO:0000313" key="2">
    <source>
        <dbReference type="EMBL" id="TFK16756.1"/>
    </source>
</evidence>
<gene>
    <name evidence="2" type="ORF">FA15DRAFT_405221</name>
</gene>
<sequence>MTAETIAELAKCAHFFNPHIEALLTNLPYTFAEFQRSERKRIASEKSAKVKARRISELEEENAGLREQIKELERFLH</sequence>
<organism evidence="2 3">
    <name type="scientific">Coprinopsis marcescibilis</name>
    <name type="common">Agaric fungus</name>
    <name type="synonym">Psathyrella marcescibilis</name>
    <dbReference type="NCBI Taxonomy" id="230819"/>
    <lineage>
        <taxon>Eukaryota</taxon>
        <taxon>Fungi</taxon>
        <taxon>Dikarya</taxon>
        <taxon>Basidiomycota</taxon>
        <taxon>Agaricomycotina</taxon>
        <taxon>Agaricomycetes</taxon>
        <taxon>Agaricomycetidae</taxon>
        <taxon>Agaricales</taxon>
        <taxon>Agaricineae</taxon>
        <taxon>Psathyrellaceae</taxon>
        <taxon>Coprinopsis</taxon>
    </lineage>
</organism>
<protein>
    <recommendedName>
        <fullName evidence="4">BZIP domain-containing protein</fullName>
    </recommendedName>
</protein>